<proteinExistence type="predicted"/>
<dbReference type="GO" id="GO:0035299">
    <property type="term" value="F:inositol-1,3,4,5,6-pentakisphosphate 2-kinase activity"/>
    <property type="evidence" value="ECO:0007669"/>
    <property type="project" value="UniProtKB-EC"/>
</dbReference>
<dbReference type="Pfam" id="PF06090">
    <property type="entry name" value="Ins_P5_2-kin"/>
    <property type="match status" value="1"/>
</dbReference>
<evidence type="ECO:0000259" key="3">
    <source>
        <dbReference type="Pfam" id="PF11250"/>
    </source>
</evidence>
<dbReference type="EMBL" id="HG994362">
    <property type="protein sequence ID" value="CAF2255953.1"/>
    <property type="molecule type" value="Genomic_DNA"/>
</dbReference>
<dbReference type="PANTHER" id="PTHR14456">
    <property type="entry name" value="INOSITOL POLYPHOSPHATE KINASE 1"/>
    <property type="match status" value="1"/>
</dbReference>
<feature type="domain" description="FAF" evidence="3">
    <location>
        <begin position="91"/>
        <end position="131"/>
    </location>
</feature>
<keyword evidence="1" id="KW-0418">Kinase</keyword>
<protein>
    <recommendedName>
        <fullName evidence="1">Inositol-pentakisphosphate 2-kinase</fullName>
        <ecNumber evidence="1">2.7.1.158</ecNumber>
    </recommendedName>
</protein>
<evidence type="ECO:0000256" key="1">
    <source>
        <dbReference type="RuleBase" id="RU364126"/>
    </source>
</evidence>
<dbReference type="InterPro" id="IPR046431">
    <property type="entry name" value="FAF_dom"/>
</dbReference>
<evidence type="ECO:0000256" key="2">
    <source>
        <dbReference type="SAM" id="MobiDB-lite"/>
    </source>
</evidence>
<comment type="catalytic activity">
    <reaction evidence="1">
        <text>1D-myo-inositol 1,3,4,5,6-pentakisphosphate + ATP = 1D-myo-inositol hexakisphosphate + ADP + H(+)</text>
        <dbReference type="Rhea" id="RHEA:20313"/>
        <dbReference type="ChEBI" id="CHEBI:15378"/>
        <dbReference type="ChEBI" id="CHEBI:30616"/>
        <dbReference type="ChEBI" id="CHEBI:57733"/>
        <dbReference type="ChEBI" id="CHEBI:58130"/>
        <dbReference type="ChEBI" id="CHEBI:456216"/>
        <dbReference type="EC" id="2.7.1.158"/>
    </reaction>
</comment>
<dbReference type="Pfam" id="PF11250">
    <property type="entry name" value="FAF"/>
    <property type="match status" value="1"/>
</dbReference>
<gene>
    <name evidence="4" type="ORF">DARMORV10_A08P28610.1</name>
</gene>
<keyword evidence="1" id="KW-0547">Nucleotide-binding</keyword>
<evidence type="ECO:0000313" key="4">
    <source>
        <dbReference type="EMBL" id="CAF2255953.1"/>
    </source>
</evidence>
<dbReference type="InterPro" id="IPR009286">
    <property type="entry name" value="Ins_P5_2-kin"/>
</dbReference>
<comment type="domain">
    <text evidence="1">The EXKPK motif is conserved in inositol-pentakisphosphate 2-kinases of both family 1 and 2.</text>
</comment>
<dbReference type="AlphaFoldDB" id="A0A817A9X1"/>
<dbReference type="GO" id="GO:0005524">
    <property type="term" value="F:ATP binding"/>
    <property type="evidence" value="ECO:0007669"/>
    <property type="project" value="UniProtKB-KW"/>
</dbReference>
<reference evidence="4" key="1">
    <citation type="submission" date="2021-01" db="EMBL/GenBank/DDBJ databases">
        <authorList>
            <consortium name="Genoscope - CEA"/>
            <person name="William W."/>
        </authorList>
    </citation>
    <scope>NUCLEOTIDE SEQUENCE</scope>
</reference>
<dbReference type="PANTHER" id="PTHR14456:SF5">
    <property type="entry name" value="INOSITOL-PENTAKISPHOSPHATE 2-KINASE"/>
    <property type="match status" value="1"/>
</dbReference>
<keyword evidence="1" id="KW-0808">Transferase</keyword>
<keyword evidence="1" id="KW-0067">ATP-binding</keyword>
<dbReference type="Proteomes" id="UP001295469">
    <property type="component" value="Chromosome A08"/>
</dbReference>
<feature type="compositionally biased region" description="Low complexity" evidence="2">
    <location>
        <begin position="1"/>
        <end position="20"/>
    </location>
</feature>
<feature type="compositionally biased region" description="Low complexity" evidence="2">
    <location>
        <begin position="29"/>
        <end position="41"/>
    </location>
</feature>
<sequence length="584" mass="65740">MERASSSSSKSSSSMGSSSSDQTSHFVTSSMLSRTSSSSSSAFGDYIGTESCFDILEENDVVSAPTKPSNRYRYGGRRREEREARAAAAREFPPPIPLLAQTENLLPHMPWVLKRVVTSDGRLILREEKMEIGLEPKDAVDWSYRGEGAVNLVLAYTGSSPSFLGKMMRIQKMPNDGKEDNGNTSGNGLTSHEKVIWGECKELVSCQNKEIVEFLFVKHVMRPLLGHKHVNPGMRLLVAKEFLESVENIVTSQRPSWRADAASVDTHRNSVLLMDDLTLFAHGRVEDKPCLSVEIKPKCGFLPSSSFIAEENVIKKSITRFEMHQVLKLHDNEISEISEYDPLDLFSGSKDRIHKAIRALYATPQNNFRVFLNGSLVFGGLGGGTCKTTSKVEQDFEHLLKDIIKTKDGSRANHFIELVAETVYTSGVLDHLLDVQKLDKYNIEGAVHVYYDLINQPCRVCKELEKSKTSSTSQFSSMHSIPMAEKVNVLKEFLISATAKDCSVMISFRSTDAVISRSSSHSNLHLESAKQEFDYKVHFIDLDMRPLKKMEVYYELDKKIMNTYLEMVKKKEARGERRAQRQCF</sequence>
<dbReference type="InterPro" id="IPR043001">
    <property type="entry name" value="IP5_2-K_N_lobe"/>
</dbReference>
<dbReference type="EC" id="2.7.1.158" evidence="1"/>
<organism evidence="4">
    <name type="scientific">Brassica napus</name>
    <name type="common">Rape</name>
    <dbReference type="NCBI Taxonomy" id="3708"/>
    <lineage>
        <taxon>Eukaryota</taxon>
        <taxon>Viridiplantae</taxon>
        <taxon>Streptophyta</taxon>
        <taxon>Embryophyta</taxon>
        <taxon>Tracheophyta</taxon>
        <taxon>Spermatophyta</taxon>
        <taxon>Magnoliopsida</taxon>
        <taxon>eudicotyledons</taxon>
        <taxon>Gunneridae</taxon>
        <taxon>Pentapetalae</taxon>
        <taxon>rosids</taxon>
        <taxon>malvids</taxon>
        <taxon>Brassicales</taxon>
        <taxon>Brassicaceae</taxon>
        <taxon>Brassiceae</taxon>
        <taxon>Brassica</taxon>
    </lineage>
</organism>
<name>A0A817A9X1_BRANA</name>
<feature type="region of interest" description="Disordered" evidence="2">
    <location>
        <begin position="1"/>
        <end position="42"/>
    </location>
</feature>
<comment type="function">
    <text evidence="1">Phosphorylates Ins(1,3,4,5,6)P5 at position 2 to form Ins(1,2,3,4,5,6)P6 (InsP6 or phytate).</text>
</comment>
<dbReference type="Gene3D" id="3.30.200.110">
    <property type="entry name" value="Inositol-pentakisphosphate 2-kinase, N-lobe"/>
    <property type="match status" value="1"/>
</dbReference>
<accession>A0A817A9X1</accession>